<gene>
    <name evidence="6" type="ORF">DWX41_21245</name>
</gene>
<keyword evidence="4" id="KW-0732">Signal</keyword>
<dbReference type="PROSITE" id="PS51257">
    <property type="entry name" value="PROKAR_LIPOPROTEIN"/>
    <property type="match status" value="1"/>
</dbReference>
<feature type="domain" description="Periplasmic binding protein" evidence="5">
    <location>
        <begin position="59"/>
        <end position="312"/>
    </location>
</feature>
<accession>A0A3E2WE51</accession>
<evidence type="ECO:0000259" key="5">
    <source>
        <dbReference type="Pfam" id="PF13407"/>
    </source>
</evidence>
<dbReference type="AlphaFoldDB" id="A0A3E2WE51"/>
<dbReference type="GeneID" id="93335220"/>
<dbReference type="Proteomes" id="UP000261111">
    <property type="component" value="Unassembled WGS sequence"/>
</dbReference>
<feature type="chain" id="PRO_5038707818" evidence="4">
    <location>
        <begin position="19"/>
        <end position="347"/>
    </location>
</feature>
<dbReference type="Gene3D" id="3.40.50.2300">
    <property type="match status" value="2"/>
</dbReference>
<dbReference type="GO" id="GO:0030288">
    <property type="term" value="C:outer membrane-bounded periplasmic space"/>
    <property type="evidence" value="ECO:0007669"/>
    <property type="project" value="TreeGrafter"/>
</dbReference>
<feature type="region of interest" description="Disordered" evidence="3">
    <location>
        <begin position="25"/>
        <end position="52"/>
    </location>
</feature>
<dbReference type="InterPro" id="IPR028082">
    <property type="entry name" value="Peripla_BP_I"/>
</dbReference>
<comment type="caution">
    <text evidence="6">The sequence shown here is derived from an EMBL/GenBank/DDBJ whole genome shotgun (WGS) entry which is preliminary data.</text>
</comment>
<comment type="subcellular location">
    <subcellularLocation>
        <location evidence="1">Cell envelope</location>
    </subcellularLocation>
</comment>
<dbReference type="PANTHER" id="PTHR30036">
    <property type="entry name" value="D-XYLOSE-BINDING PERIPLASMIC PROTEIN"/>
    <property type="match status" value="1"/>
</dbReference>
<evidence type="ECO:0000256" key="3">
    <source>
        <dbReference type="SAM" id="MobiDB-lite"/>
    </source>
</evidence>
<dbReference type="Pfam" id="PF13407">
    <property type="entry name" value="Peripla_BP_4"/>
    <property type="match status" value="1"/>
</dbReference>
<sequence length="347" mass="37496">MKKTMAILLSLFMVIGLAAGCSSTSKEPVQKTEDGKTEEGAGKNEEDSTKTSGEAKHLVFVTPLIAHPVWLAAKEGFDDAAEEFGFRGDWVGPSVIDVDEMIKQIEVAIAEKADGIITQGLNPEAMVPVLKKADEAGIPVVVVNSDIPDAPRLAYLGTDPVNLGTAGANGILEKLAGETPKAAYATTAFTNTVAMDMIEGYRKTFKEAGDYEEMTVVETNADTLTAVQKWQDVFNTYPETNVAVAVTGEGGAAAAKVVKEMGLEDQVVVMAIDDIDETLDGIREGIIYGTMTQNFYRKGYQASQWLLDYIDNGAKPENMLNDSGTMLVTKENIETYNTDMRVPETWK</sequence>
<reference evidence="6 7" key="1">
    <citation type="submission" date="2018-08" db="EMBL/GenBank/DDBJ databases">
        <title>A genome reference for cultivated species of the human gut microbiota.</title>
        <authorList>
            <person name="Zou Y."/>
            <person name="Xue W."/>
            <person name="Luo G."/>
        </authorList>
    </citation>
    <scope>NUCLEOTIDE SEQUENCE [LARGE SCALE GENOMIC DNA]</scope>
    <source>
        <strain evidence="6 7">AF19-21</strain>
    </source>
</reference>
<dbReference type="RefSeq" id="WP_025656608.1">
    <property type="nucleotide sequence ID" value="NZ_QVIA01000036.1"/>
</dbReference>
<dbReference type="EMBL" id="QVIA01000036">
    <property type="protein sequence ID" value="RGC24573.1"/>
    <property type="molecule type" value="Genomic_DNA"/>
</dbReference>
<dbReference type="InterPro" id="IPR050555">
    <property type="entry name" value="Bact_Solute-Bind_Prot2"/>
</dbReference>
<evidence type="ECO:0000256" key="2">
    <source>
        <dbReference type="ARBA" id="ARBA00007639"/>
    </source>
</evidence>
<name>A0A3E2WE51_9FIRM</name>
<evidence type="ECO:0000256" key="4">
    <source>
        <dbReference type="SAM" id="SignalP"/>
    </source>
</evidence>
<feature type="compositionally biased region" description="Basic and acidic residues" evidence="3">
    <location>
        <begin position="28"/>
        <end position="52"/>
    </location>
</feature>
<evidence type="ECO:0000313" key="6">
    <source>
        <dbReference type="EMBL" id="RGC24573.1"/>
    </source>
</evidence>
<dbReference type="InterPro" id="IPR025997">
    <property type="entry name" value="SBP_2_dom"/>
</dbReference>
<evidence type="ECO:0000256" key="1">
    <source>
        <dbReference type="ARBA" id="ARBA00004196"/>
    </source>
</evidence>
<protein>
    <submittedName>
        <fullName evidence="6">Sugar ABC transporter substrate-binding protein</fullName>
    </submittedName>
</protein>
<evidence type="ECO:0000313" key="7">
    <source>
        <dbReference type="Proteomes" id="UP000261111"/>
    </source>
</evidence>
<feature type="signal peptide" evidence="4">
    <location>
        <begin position="1"/>
        <end position="18"/>
    </location>
</feature>
<proteinExistence type="inferred from homology"/>
<dbReference type="SUPFAM" id="SSF53822">
    <property type="entry name" value="Periplasmic binding protein-like I"/>
    <property type="match status" value="1"/>
</dbReference>
<comment type="similarity">
    <text evidence="2">Belongs to the bacterial solute-binding protein 2 family.</text>
</comment>
<organism evidence="6 7">
    <name type="scientific">Hungatella hathewayi</name>
    <dbReference type="NCBI Taxonomy" id="154046"/>
    <lineage>
        <taxon>Bacteria</taxon>
        <taxon>Bacillati</taxon>
        <taxon>Bacillota</taxon>
        <taxon>Clostridia</taxon>
        <taxon>Lachnospirales</taxon>
        <taxon>Lachnospiraceae</taxon>
        <taxon>Hungatella</taxon>
    </lineage>
</organism>
<dbReference type="GO" id="GO:0030246">
    <property type="term" value="F:carbohydrate binding"/>
    <property type="evidence" value="ECO:0007669"/>
    <property type="project" value="TreeGrafter"/>
</dbReference>
<dbReference type="PANTHER" id="PTHR30036:SF7">
    <property type="entry name" value="ABC TRANSPORTER PERIPLASMIC-BINDING PROTEIN YPHF"/>
    <property type="match status" value="1"/>
</dbReference>